<name>A0A1B9IHT9_9TREE</name>
<feature type="compositionally biased region" description="Basic and acidic residues" evidence="1">
    <location>
        <begin position="219"/>
        <end position="230"/>
    </location>
</feature>
<reference evidence="2 3" key="1">
    <citation type="submission" date="2013-07" db="EMBL/GenBank/DDBJ databases">
        <title>The Genome Sequence of Kwoniella mangroviensis CBS10435.</title>
        <authorList>
            <consortium name="The Broad Institute Genome Sequencing Platform"/>
            <person name="Cuomo C."/>
            <person name="Litvintseva A."/>
            <person name="Chen Y."/>
            <person name="Heitman J."/>
            <person name="Sun S."/>
            <person name="Springer D."/>
            <person name="Dromer F."/>
            <person name="Young S.K."/>
            <person name="Zeng Q."/>
            <person name="Gargeya S."/>
            <person name="Fitzgerald M."/>
            <person name="Abouelleil A."/>
            <person name="Alvarado L."/>
            <person name="Berlin A.M."/>
            <person name="Chapman S.B."/>
            <person name="Dewar J."/>
            <person name="Goldberg J."/>
            <person name="Griggs A."/>
            <person name="Gujja S."/>
            <person name="Hansen M."/>
            <person name="Howarth C."/>
            <person name="Imamovic A."/>
            <person name="Larimer J."/>
            <person name="McCowan C."/>
            <person name="Murphy C."/>
            <person name="Pearson M."/>
            <person name="Priest M."/>
            <person name="Roberts A."/>
            <person name="Saif S."/>
            <person name="Shea T."/>
            <person name="Sykes S."/>
            <person name="Wortman J."/>
            <person name="Nusbaum C."/>
            <person name="Birren B."/>
        </authorList>
    </citation>
    <scope>NUCLEOTIDE SEQUENCE [LARGE SCALE GENOMIC DNA]</scope>
    <source>
        <strain evidence="2 3">CBS 10435</strain>
    </source>
</reference>
<dbReference type="AlphaFoldDB" id="A0A1B9IHT9"/>
<protein>
    <submittedName>
        <fullName evidence="2">Uncharacterized protein</fullName>
    </submittedName>
</protein>
<keyword evidence="3" id="KW-1185">Reference proteome</keyword>
<sequence length="230" mass="26451">MPFWPSRRRNPPSRSEPCQFSDWDTCFYCGSGPENLFNPRQEGGAITVDCSTCRKRTTVYNVPQETRREPDTTLPSDAVCDTCRGRRCFMRSCPKEDQSEDRLKLVLHLQSNLKDQTSIQSKLKVNNNNNLLVTQNNGVETLNDTLRFHNNTAQSRGKMLEHDLALRTFDEAARNQDAWGVQLSEARPTTLLPAYRPEDENTHRQLDPTQNLQNTQQRQDARAYDDRFGG</sequence>
<dbReference type="EMBL" id="KI669467">
    <property type="protein sequence ID" value="OCF55095.1"/>
    <property type="molecule type" value="Genomic_DNA"/>
</dbReference>
<feature type="region of interest" description="Disordered" evidence="1">
    <location>
        <begin position="200"/>
        <end position="230"/>
    </location>
</feature>
<dbReference type="Proteomes" id="UP000092583">
    <property type="component" value="Unassembled WGS sequence"/>
</dbReference>
<reference evidence="3" key="2">
    <citation type="submission" date="2013-12" db="EMBL/GenBank/DDBJ databases">
        <title>Evolution of pathogenesis and genome organization in the Tremellales.</title>
        <authorList>
            <person name="Cuomo C."/>
            <person name="Litvintseva A."/>
            <person name="Heitman J."/>
            <person name="Chen Y."/>
            <person name="Sun S."/>
            <person name="Springer D."/>
            <person name="Dromer F."/>
            <person name="Young S."/>
            <person name="Zeng Q."/>
            <person name="Chapman S."/>
            <person name="Gujja S."/>
            <person name="Saif S."/>
            <person name="Birren B."/>
        </authorList>
    </citation>
    <scope>NUCLEOTIDE SEQUENCE [LARGE SCALE GENOMIC DNA]</scope>
    <source>
        <strain evidence="3">CBS 10435</strain>
    </source>
</reference>
<gene>
    <name evidence="2" type="ORF">L486_07206</name>
</gene>
<evidence type="ECO:0000313" key="2">
    <source>
        <dbReference type="EMBL" id="OCF55095.1"/>
    </source>
</evidence>
<proteinExistence type="predicted"/>
<evidence type="ECO:0000256" key="1">
    <source>
        <dbReference type="SAM" id="MobiDB-lite"/>
    </source>
</evidence>
<evidence type="ECO:0000313" key="3">
    <source>
        <dbReference type="Proteomes" id="UP000092583"/>
    </source>
</evidence>
<feature type="compositionally biased region" description="Polar residues" evidence="1">
    <location>
        <begin position="207"/>
        <end position="218"/>
    </location>
</feature>
<organism evidence="2 3">
    <name type="scientific">Kwoniella mangroviensis CBS 10435</name>
    <dbReference type="NCBI Taxonomy" id="1331196"/>
    <lineage>
        <taxon>Eukaryota</taxon>
        <taxon>Fungi</taxon>
        <taxon>Dikarya</taxon>
        <taxon>Basidiomycota</taxon>
        <taxon>Agaricomycotina</taxon>
        <taxon>Tremellomycetes</taxon>
        <taxon>Tremellales</taxon>
        <taxon>Cryptococcaceae</taxon>
        <taxon>Kwoniella</taxon>
    </lineage>
</organism>
<accession>A0A1B9IHT9</accession>